<dbReference type="InterPro" id="IPR039808">
    <property type="entry name" value="Cadherin"/>
</dbReference>
<dbReference type="GO" id="GO:0005509">
    <property type="term" value="F:calcium ion binding"/>
    <property type="evidence" value="ECO:0007669"/>
    <property type="project" value="UniProtKB-UniRule"/>
</dbReference>
<dbReference type="GO" id="GO:0016477">
    <property type="term" value="P:cell migration"/>
    <property type="evidence" value="ECO:0007669"/>
    <property type="project" value="TreeGrafter"/>
</dbReference>
<dbReference type="PANTHER" id="PTHR24027:SF438">
    <property type="entry name" value="CADHERIN 23"/>
    <property type="match status" value="1"/>
</dbReference>
<dbReference type="InterPro" id="IPR002126">
    <property type="entry name" value="Cadherin-like_dom"/>
</dbReference>
<dbReference type="GO" id="GO:0016342">
    <property type="term" value="C:catenin complex"/>
    <property type="evidence" value="ECO:0007669"/>
    <property type="project" value="TreeGrafter"/>
</dbReference>
<dbReference type="PRINTS" id="PR00205">
    <property type="entry name" value="CADHERIN"/>
</dbReference>
<evidence type="ECO:0000259" key="6">
    <source>
        <dbReference type="PROSITE" id="PS50268"/>
    </source>
</evidence>
<reference evidence="7" key="1">
    <citation type="submission" date="2012-09" db="EMBL/GenBank/DDBJ databases">
        <authorList>
            <person name="Martin A.A."/>
        </authorList>
    </citation>
    <scope>NUCLEOTIDE SEQUENCE</scope>
</reference>
<proteinExistence type="predicted"/>
<accession>A0A0K0D245</accession>
<dbReference type="AlphaFoldDB" id="A0A0K0D245"/>
<sequence length="544" mass="60465">MLKSDLSFLVESLYELGSTSALLGDYVFTFGLRLNTVRRLVTLHKAPNLLVFPLRELLECLAVSTVTGLVPINTFSDSAFLIAASWFHMTFSLLGSDLILACPDEGSCLDFEQQPTHYVLLVGAQGKRSSTVYVKINVLDVNDNRPRLQASNHFIRLSHNRLIMPFIVEVDVRGFAPLGRHQLDITVSDGNWSDTLVLEVQVQNSYSNAHFRREKYSRSITADKVHPGNQLLQVELEGIPIDEAHFVILSGNPGWLSIDDYGGRVRIDSYVSEVEAGNYLVGIGAVARQNDALLARTLLEITVVGESTSESKLFSHSLYERVLDRESSSEFSVPFKLRRNAVVGIGSAFAIDEDGQQRDFHEGDLTISKEAIVFRKRSLVDLRVVSVQLVSERKTATVILTLTSSPEFIESRRKELARPVFPPPWTREDSMIELSISEELPPGHIIYTLPAVNPMDGSLVSLAMEGDMKEMFAVDSTTGRLLGAISVVQRLDFESLSPSERTFSLRFSAGLLGYEAESEIRISILNVDDNAPIVEKDGMLDEVR</sequence>
<dbReference type="GO" id="GO:0008013">
    <property type="term" value="F:beta-catenin binding"/>
    <property type="evidence" value="ECO:0007669"/>
    <property type="project" value="TreeGrafter"/>
</dbReference>
<dbReference type="PROSITE" id="PS50268">
    <property type="entry name" value="CADHERIN_2"/>
    <property type="match status" value="2"/>
</dbReference>
<dbReference type="SUPFAM" id="SSF49313">
    <property type="entry name" value="Cadherin-like"/>
    <property type="match status" value="1"/>
</dbReference>
<evidence type="ECO:0000256" key="2">
    <source>
        <dbReference type="ARBA" id="ARBA00022737"/>
    </source>
</evidence>
<evidence type="ECO:0000313" key="8">
    <source>
        <dbReference type="WBParaSite" id="ACAC_0000414001-mRNA-1"/>
    </source>
</evidence>
<feature type="domain" description="Cadherin" evidence="6">
    <location>
        <begin position="428"/>
        <end position="534"/>
    </location>
</feature>
<evidence type="ECO:0000313" key="7">
    <source>
        <dbReference type="Proteomes" id="UP000035642"/>
    </source>
</evidence>
<dbReference type="GO" id="GO:0007156">
    <property type="term" value="P:homophilic cell adhesion via plasma membrane adhesion molecules"/>
    <property type="evidence" value="ECO:0007669"/>
    <property type="project" value="InterPro"/>
</dbReference>
<dbReference type="SMART" id="SM00112">
    <property type="entry name" value="CA"/>
    <property type="match status" value="2"/>
</dbReference>
<name>A0A0K0D245_ANGCA</name>
<dbReference type="InterPro" id="IPR020894">
    <property type="entry name" value="Cadherin_CS"/>
</dbReference>
<evidence type="ECO:0000256" key="5">
    <source>
        <dbReference type="PROSITE-ProRule" id="PRU00043"/>
    </source>
</evidence>
<evidence type="ECO:0000256" key="1">
    <source>
        <dbReference type="ARBA" id="ARBA00004370"/>
    </source>
</evidence>
<dbReference type="PANTHER" id="PTHR24027">
    <property type="entry name" value="CADHERIN-23"/>
    <property type="match status" value="1"/>
</dbReference>
<dbReference type="CDD" id="cd11304">
    <property type="entry name" value="Cadherin_repeat"/>
    <property type="match status" value="2"/>
</dbReference>
<protein>
    <submittedName>
        <fullName evidence="8">Cadherin domain protein</fullName>
    </submittedName>
</protein>
<keyword evidence="7" id="KW-1185">Reference proteome</keyword>
<evidence type="ECO:0000256" key="4">
    <source>
        <dbReference type="ARBA" id="ARBA00023136"/>
    </source>
</evidence>
<dbReference type="PROSITE" id="PS00232">
    <property type="entry name" value="CADHERIN_1"/>
    <property type="match status" value="1"/>
</dbReference>
<keyword evidence="4" id="KW-0472">Membrane</keyword>
<evidence type="ECO:0000256" key="3">
    <source>
        <dbReference type="ARBA" id="ARBA00022837"/>
    </source>
</evidence>
<dbReference type="InterPro" id="IPR015919">
    <property type="entry name" value="Cadherin-like_sf"/>
</dbReference>
<feature type="domain" description="Cadherin" evidence="6">
    <location>
        <begin position="109"/>
        <end position="148"/>
    </location>
</feature>
<dbReference type="Gene3D" id="2.60.40.60">
    <property type="entry name" value="Cadherins"/>
    <property type="match status" value="2"/>
</dbReference>
<dbReference type="STRING" id="6313.A0A0K0D245"/>
<dbReference type="GO" id="GO:0045296">
    <property type="term" value="F:cadherin binding"/>
    <property type="evidence" value="ECO:0007669"/>
    <property type="project" value="TreeGrafter"/>
</dbReference>
<dbReference type="Proteomes" id="UP000035642">
    <property type="component" value="Unassembled WGS sequence"/>
</dbReference>
<keyword evidence="3 5" id="KW-0106">Calcium</keyword>
<organism evidence="7 8">
    <name type="scientific">Angiostrongylus cantonensis</name>
    <name type="common">Rat lungworm</name>
    <dbReference type="NCBI Taxonomy" id="6313"/>
    <lineage>
        <taxon>Eukaryota</taxon>
        <taxon>Metazoa</taxon>
        <taxon>Ecdysozoa</taxon>
        <taxon>Nematoda</taxon>
        <taxon>Chromadorea</taxon>
        <taxon>Rhabditida</taxon>
        <taxon>Rhabditina</taxon>
        <taxon>Rhabditomorpha</taxon>
        <taxon>Strongyloidea</taxon>
        <taxon>Metastrongylidae</taxon>
        <taxon>Angiostrongylus</taxon>
    </lineage>
</organism>
<dbReference type="WBParaSite" id="ACAC_0000414001-mRNA-1">
    <property type="protein sequence ID" value="ACAC_0000414001-mRNA-1"/>
    <property type="gene ID" value="ACAC_0000414001"/>
</dbReference>
<comment type="subcellular location">
    <subcellularLocation>
        <location evidence="1">Membrane</location>
    </subcellularLocation>
</comment>
<reference evidence="8" key="2">
    <citation type="submission" date="2017-02" db="UniProtKB">
        <authorList>
            <consortium name="WormBaseParasite"/>
        </authorList>
    </citation>
    <scope>IDENTIFICATION</scope>
</reference>
<keyword evidence="2" id="KW-0677">Repeat</keyword>